<dbReference type="GO" id="GO:0042834">
    <property type="term" value="F:peptidoglycan binding"/>
    <property type="evidence" value="ECO:0007669"/>
    <property type="project" value="InterPro"/>
</dbReference>
<dbReference type="OrthoDB" id="5372972at2"/>
<dbReference type="InterPro" id="IPR007730">
    <property type="entry name" value="SPOR-like_dom"/>
</dbReference>
<reference evidence="4 5" key="1">
    <citation type="journal article" date="2014" name="Genome Announc.">
        <title>Draft genome sequences of eight enterohepatic helicobacter species isolated from both laboratory and wild rodents.</title>
        <authorList>
            <person name="Sheh A."/>
            <person name="Shen Z."/>
            <person name="Fox J.G."/>
        </authorList>
    </citation>
    <scope>NUCLEOTIDE SEQUENCE [LARGE SCALE GENOMIC DNA]</scope>
    <source>
        <strain evidence="4 5">MIT 01-6451</strain>
    </source>
</reference>
<evidence type="ECO:0000313" key="4">
    <source>
        <dbReference type="EMBL" id="TLE02081.1"/>
    </source>
</evidence>
<feature type="compositionally biased region" description="Low complexity" evidence="1">
    <location>
        <begin position="103"/>
        <end position="114"/>
    </location>
</feature>
<keyword evidence="2" id="KW-0472">Membrane</keyword>
<dbReference type="Proteomes" id="UP000029707">
    <property type="component" value="Unassembled WGS sequence"/>
</dbReference>
<feature type="transmembrane region" description="Helical" evidence="2">
    <location>
        <begin position="26"/>
        <end position="47"/>
    </location>
</feature>
<feature type="domain" description="SPOR" evidence="3">
    <location>
        <begin position="220"/>
        <end position="296"/>
    </location>
</feature>
<dbReference type="Gene3D" id="3.30.70.1070">
    <property type="entry name" value="Sporulation related repeat"/>
    <property type="match status" value="1"/>
</dbReference>
<protein>
    <submittedName>
        <fullName evidence="4">SPOR domain-containing protein</fullName>
    </submittedName>
</protein>
<evidence type="ECO:0000313" key="5">
    <source>
        <dbReference type="Proteomes" id="UP000029707"/>
    </source>
</evidence>
<gene>
    <name evidence="4" type="ORF">LS65_004485</name>
</gene>
<dbReference type="STRING" id="425400.LS65_06665"/>
<keyword evidence="2" id="KW-0812">Transmembrane</keyword>
<feature type="compositionally biased region" description="Polar residues" evidence="1">
    <location>
        <begin position="157"/>
        <end position="174"/>
    </location>
</feature>
<keyword evidence="2" id="KW-1133">Transmembrane helix</keyword>
<dbReference type="EMBL" id="JRMQ02000004">
    <property type="protein sequence ID" value="TLE02081.1"/>
    <property type="molecule type" value="Genomic_DNA"/>
</dbReference>
<feature type="compositionally biased region" description="Low complexity" evidence="1">
    <location>
        <begin position="184"/>
        <end position="200"/>
    </location>
</feature>
<dbReference type="Pfam" id="PF05036">
    <property type="entry name" value="SPOR"/>
    <property type="match status" value="1"/>
</dbReference>
<accession>A0A4U8TNB9</accession>
<keyword evidence="5" id="KW-1185">Reference proteome</keyword>
<evidence type="ECO:0000256" key="1">
    <source>
        <dbReference type="SAM" id="MobiDB-lite"/>
    </source>
</evidence>
<dbReference type="GeneID" id="82321664"/>
<dbReference type="SUPFAM" id="SSF110997">
    <property type="entry name" value="Sporulation related repeat"/>
    <property type="match status" value="1"/>
</dbReference>
<feature type="compositionally biased region" description="Polar residues" evidence="1">
    <location>
        <begin position="131"/>
        <end position="140"/>
    </location>
</feature>
<sequence>METKRELNDILINDDDLQKQNRTKKLMMMIAMALVFLSILIAVIFIITRGEEELGEREVAANNGLTPIESPNEFVNVPLNDNANEEADPFQQILDDIRKREQQNNTNTQVAQTTTPPPVMPPVQNPPATSKPAQPTQPTADSKKPATQPVLPAKPSTPVTQPAKSTTPVKQNPTKPAENTPPVKTTSANKPTAPATATNNIANMFEDVSTPRMDTSKNGNIAEKGFYLQVGSFTNKPNEEFLKKISNYSYRVYEGTSNGQPTTKYLIGPYSSRTEASRDLPNFKTLVADPVHFEVK</sequence>
<name>A0A4U8TNB9_9HELI</name>
<comment type="caution">
    <text evidence="4">The sequence shown here is derived from an EMBL/GenBank/DDBJ whole genome shotgun (WGS) entry which is preliminary data.</text>
</comment>
<dbReference type="AlphaFoldDB" id="A0A4U8TNB9"/>
<evidence type="ECO:0000256" key="2">
    <source>
        <dbReference type="SAM" id="Phobius"/>
    </source>
</evidence>
<feature type="compositionally biased region" description="Pro residues" evidence="1">
    <location>
        <begin position="115"/>
        <end position="125"/>
    </location>
</feature>
<evidence type="ECO:0000259" key="3">
    <source>
        <dbReference type="PROSITE" id="PS51724"/>
    </source>
</evidence>
<proteinExistence type="predicted"/>
<feature type="region of interest" description="Disordered" evidence="1">
    <location>
        <begin position="102"/>
        <end position="200"/>
    </location>
</feature>
<dbReference type="RefSeq" id="WP_034362548.1">
    <property type="nucleotide sequence ID" value="NZ_CAJUDB010000010.1"/>
</dbReference>
<organism evidence="4 5">
    <name type="scientific">Helicobacter japonicus</name>
    <dbReference type="NCBI Taxonomy" id="425400"/>
    <lineage>
        <taxon>Bacteria</taxon>
        <taxon>Pseudomonadati</taxon>
        <taxon>Campylobacterota</taxon>
        <taxon>Epsilonproteobacteria</taxon>
        <taxon>Campylobacterales</taxon>
        <taxon>Helicobacteraceae</taxon>
        <taxon>Helicobacter</taxon>
    </lineage>
</organism>
<dbReference type="PROSITE" id="PS51724">
    <property type="entry name" value="SPOR"/>
    <property type="match status" value="1"/>
</dbReference>
<dbReference type="InterPro" id="IPR036680">
    <property type="entry name" value="SPOR-like_sf"/>
</dbReference>